<name>A0ABW0RTI8_9BURK</name>
<keyword evidence="3" id="KW-1185">Reference proteome</keyword>
<evidence type="ECO:0000256" key="1">
    <source>
        <dbReference type="SAM" id="MobiDB-lite"/>
    </source>
</evidence>
<feature type="region of interest" description="Disordered" evidence="1">
    <location>
        <begin position="20"/>
        <end position="46"/>
    </location>
</feature>
<comment type="caution">
    <text evidence="2">The sequence shown here is derived from an EMBL/GenBank/DDBJ whole genome shotgun (WGS) entry which is preliminary data.</text>
</comment>
<proteinExistence type="predicted"/>
<dbReference type="EMBL" id="JBHSMZ010000001">
    <property type="protein sequence ID" value="MFC5547487.1"/>
    <property type="molecule type" value="Genomic_DNA"/>
</dbReference>
<dbReference type="Proteomes" id="UP001596086">
    <property type="component" value="Unassembled WGS sequence"/>
</dbReference>
<sequence>MKFGKASALVGAMLNTEFHNNKDAYRKNARLLTTNGDDKKKNAPES</sequence>
<feature type="compositionally biased region" description="Basic and acidic residues" evidence="1">
    <location>
        <begin position="36"/>
        <end position="46"/>
    </location>
</feature>
<organism evidence="2 3">
    <name type="scientific">Massilia aerilata</name>
    <dbReference type="NCBI Taxonomy" id="453817"/>
    <lineage>
        <taxon>Bacteria</taxon>
        <taxon>Pseudomonadati</taxon>
        <taxon>Pseudomonadota</taxon>
        <taxon>Betaproteobacteria</taxon>
        <taxon>Burkholderiales</taxon>
        <taxon>Oxalobacteraceae</taxon>
        <taxon>Telluria group</taxon>
        <taxon>Massilia</taxon>
    </lineage>
</organism>
<reference evidence="3" key="1">
    <citation type="journal article" date="2019" name="Int. J. Syst. Evol. Microbiol.">
        <title>The Global Catalogue of Microorganisms (GCM) 10K type strain sequencing project: providing services to taxonomists for standard genome sequencing and annotation.</title>
        <authorList>
            <consortium name="The Broad Institute Genomics Platform"/>
            <consortium name="The Broad Institute Genome Sequencing Center for Infectious Disease"/>
            <person name="Wu L."/>
            <person name="Ma J."/>
        </authorList>
    </citation>
    <scope>NUCLEOTIDE SEQUENCE [LARGE SCALE GENOMIC DNA]</scope>
    <source>
        <strain evidence="3">CGMCC 4.5798</strain>
    </source>
</reference>
<evidence type="ECO:0000313" key="2">
    <source>
        <dbReference type="EMBL" id="MFC5547487.1"/>
    </source>
</evidence>
<evidence type="ECO:0000313" key="3">
    <source>
        <dbReference type="Proteomes" id="UP001596086"/>
    </source>
</evidence>
<protein>
    <submittedName>
        <fullName evidence="2">Uncharacterized protein</fullName>
    </submittedName>
</protein>
<accession>A0ABW0RTI8</accession>
<gene>
    <name evidence="2" type="ORF">ACFPO9_03025</name>
</gene>
<dbReference type="RefSeq" id="WP_379766853.1">
    <property type="nucleotide sequence ID" value="NZ_JBHSMZ010000001.1"/>
</dbReference>